<name>A0A1G6XSQ3_9PSEU</name>
<gene>
    <name evidence="2" type="ORF">SAMN05216174_118106</name>
</gene>
<dbReference type="EMBL" id="FMZZ01000018">
    <property type="protein sequence ID" value="SDD81011.1"/>
    <property type="molecule type" value="Genomic_DNA"/>
</dbReference>
<organism evidence="2 3">
    <name type="scientific">Actinokineospora iranica</name>
    <dbReference type="NCBI Taxonomy" id="1271860"/>
    <lineage>
        <taxon>Bacteria</taxon>
        <taxon>Bacillati</taxon>
        <taxon>Actinomycetota</taxon>
        <taxon>Actinomycetes</taxon>
        <taxon>Pseudonocardiales</taxon>
        <taxon>Pseudonocardiaceae</taxon>
        <taxon>Actinokineospora</taxon>
    </lineage>
</organism>
<dbReference type="GO" id="GO:0004803">
    <property type="term" value="F:transposase activity"/>
    <property type="evidence" value="ECO:0007669"/>
    <property type="project" value="TreeGrafter"/>
</dbReference>
<reference evidence="3" key="1">
    <citation type="submission" date="2016-10" db="EMBL/GenBank/DDBJ databases">
        <authorList>
            <person name="Varghese N."/>
            <person name="Submissions S."/>
        </authorList>
    </citation>
    <scope>NUCLEOTIDE SEQUENCE [LARGE SCALE GENOMIC DNA]</scope>
    <source>
        <strain evidence="3">IBRC-M 10403</strain>
    </source>
</reference>
<dbReference type="InterPro" id="IPR025246">
    <property type="entry name" value="IS30-like_HTH"/>
</dbReference>
<dbReference type="STRING" id="1271860.SAMN05216174_118106"/>
<keyword evidence="3" id="KW-1185">Reference proteome</keyword>
<protein>
    <submittedName>
        <fullName evidence="2">Helix-turn-helix domain-containing protein</fullName>
    </submittedName>
</protein>
<dbReference type="Pfam" id="PF13936">
    <property type="entry name" value="HTH_38"/>
    <property type="match status" value="1"/>
</dbReference>
<feature type="non-terminal residue" evidence="2">
    <location>
        <position position="88"/>
    </location>
</feature>
<evidence type="ECO:0000313" key="2">
    <source>
        <dbReference type="EMBL" id="SDD81011.1"/>
    </source>
</evidence>
<evidence type="ECO:0000313" key="3">
    <source>
        <dbReference type="Proteomes" id="UP000199501"/>
    </source>
</evidence>
<dbReference type="InterPro" id="IPR051917">
    <property type="entry name" value="Transposase-Integrase"/>
</dbReference>
<feature type="domain" description="Transposase IS30-like HTH" evidence="1">
    <location>
        <begin position="2"/>
        <end position="44"/>
    </location>
</feature>
<dbReference type="GO" id="GO:0032196">
    <property type="term" value="P:transposition"/>
    <property type="evidence" value="ECO:0007669"/>
    <property type="project" value="TreeGrafter"/>
</dbReference>
<dbReference type="PANTHER" id="PTHR10948:SF23">
    <property type="entry name" value="TRANSPOSASE INSI FOR INSERTION SEQUENCE ELEMENT IS30A-RELATED"/>
    <property type="match status" value="1"/>
</dbReference>
<proteinExistence type="predicted"/>
<dbReference type="GO" id="GO:0005829">
    <property type="term" value="C:cytosol"/>
    <property type="evidence" value="ECO:0007669"/>
    <property type="project" value="TreeGrafter"/>
</dbReference>
<dbReference type="AlphaFoldDB" id="A0A1G6XSQ3"/>
<sequence length="88" mass="9737">MRRMLTLADREEISRGLAESLEYKEIAVLIGRDPSIVSREVARHGGRRGYRAVVAERVAAAARSRPRVMAVDRSPGLRSLVLGLLRLG</sequence>
<dbReference type="Proteomes" id="UP000199501">
    <property type="component" value="Unassembled WGS sequence"/>
</dbReference>
<dbReference type="PANTHER" id="PTHR10948">
    <property type="entry name" value="TRANSPOSASE"/>
    <property type="match status" value="1"/>
</dbReference>
<dbReference type="OrthoDB" id="3701231at2"/>
<evidence type="ECO:0000259" key="1">
    <source>
        <dbReference type="Pfam" id="PF13936"/>
    </source>
</evidence>
<accession>A0A1G6XSQ3</accession>